<keyword evidence="2" id="KW-1015">Disulfide bond</keyword>
<sequence>MKIMTSINRDPLKQIHRLCLFSGIAIFPSSLPCSCSPPSTSMKKDSDKPATHCPEPSLLCVVVSARTDVMLLVEAVAFTVFFTAAHSQRLEGELCEDNGQSSFCKKLIECPTAQSAIRHGKRPEICGFDGILPIVCCPPSAEMDTTTLREQWGITSTESWNSFQPPTTRRNSNRRTSKSKQMCQKYAEYVYRIVESPSLLDSGVEKVNECALIEETLIVGGTFASLNEFPHMVHIGYGEEPRISYLCGGSLISERFVLSAAHCTKPRGLAKWARFGNLNLQNSRTFKQIILRIIRHYNHPEYDSVRLYNDIALFKLEKDVPLSPEIRPVCLQTDFSFSSTSAIATGWGHVSWGMEKGGFSSDRLKKVTLNIVDSATCNNSFRSSIGGSQLPYGILDKTMICAGDERGKDACQGDSGGPLQITLKKPYCMYSIIGITSFGKNCGQSIPGVYTRVSHFIPWIESIVWP</sequence>
<evidence type="ECO:0000256" key="2">
    <source>
        <dbReference type="ARBA" id="ARBA00023157"/>
    </source>
</evidence>
<evidence type="ECO:0000256" key="5">
    <source>
        <dbReference type="SAM" id="MobiDB-lite"/>
    </source>
</evidence>
<dbReference type="FunFam" id="2.40.10.10:FF:000068">
    <property type="entry name" value="transmembrane protease serine 2"/>
    <property type="match status" value="1"/>
</dbReference>
<dbReference type="GO" id="GO:0004252">
    <property type="term" value="F:serine-type endopeptidase activity"/>
    <property type="evidence" value="ECO:0007669"/>
    <property type="project" value="InterPro"/>
</dbReference>
<dbReference type="SMART" id="SM00680">
    <property type="entry name" value="CLIP"/>
    <property type="match status" value="1"/>
</dbReference>
<dbReference type="GO" id="GO:0006508">
    <property type="term" value="P:proteolysis"/>
    <property type="evidence" value="ECO:0007669"/>
    <property type="project" value="UniProtKB-KW"/>
</dbReference>
<name>A0A8I6S7B7_CIMLE</name>
<evidence type="ECO:0000313" key="7">
    <source>
        <dbReference type="EnsemblMetazoa" id="XP_014259170.1"/>
    </source>
</evidence>
<dbReference type="Gene3D" id="2.40.10.10">
    <property type="entry name" value="Trypsin-like serine proteases"/>
    <property type="match status" value="2"/>
</dbReference>
<feature type="domain" description="Peptidase S1" evidence="6">
    <location>
        <begin position="218"/>
        <end position="465"/>
    </location>
</feature>
<dbReference type="InterPro" id="IPR001254">
    <property type="entry name" value="Trypsin_dom"/>
</dbReference>
<accession>A0A8I6S7B7</accession>
<dbReference type="Pfam" id="PF00089">
    <property type="entry name" value="Trypsin"/>
    <property type="match status" value="1"/>
</dbReference>
<dbReference type="OMA" id="WIETIVW"/>
<dbReference type="PANTHER" id="PTHR24258">
    <property type="entry name" value="SERINE PROTEASE-RELATED"/>
    <property type="match status" value="1"/>
</dbReference>
<dbReference type="InterPro" id="IPR043504">
    <property type="entry name" value="Peptidase_S1_PA_chymotrypsin"/>
</dbReference>
<dbReference type="FunFam" id="2.40.10.10:FF:000002">
    <property type="entry name" value="Transmembrane protease serine"/>
    <property type="match status" value="1"/>
</dbReference>
<keyword evidence="4" id="KW-0645">Protease</keyword>
<dbReference type="EnsemblMetazoa" id="XM_014403684.2">
    <property type="protein sequence ID" value="XP_014259170.1"/>
    <property type="gene ID" value="LOC106672337"/>
</dbReference>
<dbReference type="PANTHER" id="PTHR24258:SF136">
    <property type="entry name" value="GH06673P-RELATED"/>
    <property type="match status" value="1"/>
</dbReference>
<evidence type="ECO:0000256" key="3">
    <source>
        <dbReference type="ARBA" id="ARBA00024195"/>
    </source>
</evidence>
<reference evidence="7" key="1">
    <citation type="submission" date="2022-01" db="UniProtKB">
        <authorList>
            <consortium name="EnsemblMetazoa"/>
        </authorList>
    </citation>
    <scope>IDENTIFICATION</scope>
</reference>
<comment type="similarity">
    <text evidence="3">Belongs to the peptidase S1 family. CLIP subfamily.</text>
</comment>
<evidence type="ECO:0000256" key="4">
    <source>
        <dbReference type="RuleBase" id="RU363034"/>
    </source>
</evidence>
<evidence type="ECO:0000313" key="8">
    <source>
        <dbReference type="Proteomes" id="UP000494040"/>
    </source>
</evidence>
<dbReference type="InterPro" id="IPR001314">
    <property type="entry name" value="Peptidase_S1A"/>
</dbReference>
<dbReference type="KEGG" id="clec:106672337"/>
<dbReference type="InterPro" id="IPR018114">
    <property type="entry name" value="TRYPSIN_HIS"/>
</dbReference>
<dbReference type="OrthoDB" id="6339452at2759"/>
<dbReference type="InterPro" id="IPR033116">
    <property type="entry name" value="TRYPSIN_SER"/>
</dbReference>
<dbReference type="InterPro" id="IPR022700">
    <property type="entry name" value="CLIP"/>
</dbReference>
<dbReference type="PROSITE" id="PS00134">
    <property type="entry name" value="TRYPSIN_HIS"/>
    <property type="match status" value="1"/>
</dbReference>
<keyword evidence="4" id="KW-0378">Hydrolase</keyword>
<organism evidence="7 8">
    <name type="scientific">Cimex lectularius</name>
    <name type="common">Bed bug</name>
    <name type="synonym">Acanthia lectularia</name>
    <dbReference type="NCBI Taxonomy" id="79782"/>
    <lineage>
        <taxon>Eukaryota</taxon>
        <taxon>Metazoa</taxon>
        <taxon>Ecdysozoa</taxon>
        <taxon>Arthropoda</taxon>
        <taxon>Hexapoda</taxon>
        <taxon>Insecta</taxon>
        <taxon>Pterygota</taxon>
        <taxon>Neoptera</taxon>
        <taxon>Paraneoptera</taxon>
        <taxon>Hemiptera</taxon>
        <taxon>Heteroptera</taxon>
        <taxon>Panheteroptera</taxon>
        <taxon>Cimicomorpha</taxon>
        <taxon>Cimicidae</taxon>
        <taxon>Cimex</taxon>
    </lineage>
</organism>
<evidence type="ECO:0000259" key="6">
    <source>
        <dbReference type="PROSITE" id="PS50240"/>
    </source>
</evidence>
<keyword evidence="8" id="KW-1185">Reference proteome</keyword>
<dbReference type="InterPro" id="IPR009003">
    <property type="entry name" value="Peptidase_S1_PA"/>
</dbReference>
<dbReference type="AlphaFoldDB" id="A0A8I6S7B7"/>
<protein>
    <recommendedName>
        <fullName evidence="6">Peptidase S1 domain-containing protein</fullName>
    </recommendedName>
</protein>
<dbReference type="SUPFAM" id="SSF50494">
    <property type="entry name" value="Trypsin-like serine proteases"/>
    <property type="match status" value="1"/>
</dbReference>
<dbReference type="CDD" id="cd00190">
    <property type="entry name" value="Tryp_SPc"/>
    <property type="match status" value="1"/>
</dbReference>
<keyword evidence="4" id="KW-0720">Serine protease</keyword>
<keyword evidence="1" id="KW-0732">Signal</keyword>
<dbReference type="SMART" id="SM00020">
    <property type="entry name" value="Tryp_SPc"/>
    <property type="match status" value="1"/>
</dbReference>
<dbReference type="PROSITE" id="PS50240">
    <property type="entry name" value="TRYPSIN_DOM"/>
    <property type="match status" value="1"/>
</dbReference>
<dbReference type="Proteomes" id="UP000494040">
    <property type="component" value="Unassembled WGS sequence"/>
</dbReference>
<feature type="region of interest" description="Disordered" evidence="5">
    <location>
        <begin position="158"/>
        <end position="180"/>
    </location>
</feature>
<dbReference type="PROSITE" id="PS00135">
    <property type="entry name" value="TRYPSIN_SER"/>
    <property type="match status" value="1"/>
</dbReference>
<dbReference type="PRINTS" id="PR00722">
    <property type="entry name" value="CHYMOTRYPSIN"/>
</dbReference>
<evidence type="ECO:0000256" key="1">
    <source>
        <dbReference type="ARBA" id="ARBA00022729"/>
    </source>
</evidence>
<proteinExistence type="inferred from homology"/>
<dbReference type="RefSeq" id="XP_014259170.1">
    <property type="nucleotide sequence ID" value="XM_014403684.2"/>
</dbReference>
<dbReference type="GeneID" id="106672337"/>